<proteinExistence type="predicted"/>
<dbReference type="AlphaFoldDB" id="A0A8R1HQX1"/>
<name>A0A8R1HQX1_CAEJA</name>
<reference evidence="1" key="2">
    <citation type="submission" date="2022-06" db="UniProtKB">
        <authorList>
            <consortium name="EnsemblMetazoa"/>
        </authorList>
    </citation>
    <scope>IDENTIFICATION</scope>
    <source>
        <strain evidence="1">DF5081</strain>
    </source>
</reference>
<evidence type="ECO:0000313" key="2">
    <source>
        <dbReference type="Proteomes" id="UP000005237"/>
    </source>
</evidence>
<evidence type="ECO:0000313" key="1">
    <source>
        <dbReference type="EnsemblMetazoa" id="CJA09099.1"/>
    </source>
</evidence>
<sequence length="160" mass="18177">MGSKPETRAMSSLIPIRKILHWEMREQFVPRAGRSQKLHVTENNASDFCARGRHVDSFGIVQESLVAASARREYEHIVVFSSLSSIRIFQFLWFITKVSTTFRSVVGVNRRTRRHTALCLNPVIDTTARKPSSFGNSSCTAVPFGYRKCEHSEECVICLI</sequence>
<reference evidence="2" key="1">
    <citation type="submission" date="2010-08" db="EMBL/GenBank/DDBJ databases">
        <authorList>
            <consortium name="Caenorhabditis japonica Sequencing Consortium"/>
            <person name="Wilson R.K."/>
        </authorList>
    </citation>
    <scope>NUCLEOTIDE SEQUENCE [LARGE SCALE GENOMIC DNA]</scope>
    <source>
        <strain evidence="2">DF5081</strain>
    </source>
</reference>
<accession>A0A8R1HQX1</accession>
<dbReference type="EnsemblMetazoa" id="CJA09099.1">
    <property type="protein sequence ID" value="CJA09099.1"/>
    <property type="gene ID" value="WBGene00128303"/>
</dbReference>
<protein>
    <submittedName>
        <fullName evidence="1">Uncharacterized protein</fullName>
    </submittedName>
</protein>
<dbReference type="Proteomes" id="UP000005237">
    <property type="component" value="Unassembled WGS sequence"/>
</dbReference>
<organism evidence="1 2">
    <name type="scientific">Caenorhabditis japonica</name>
    <dbReference type="NCBI Taxonomy" id="281687"/>
    <lineage>
        <taxon>Eukaryota</taxon>
        <taxon>Metazoa</taxon>
        <taxon>Ecdysozoa</taxon>
        <taxon>Nematoda</taxon>
        <taxon>Chromadorea</taxon>
        <taxon>Rhabditida</taxon>
        <taxon>Rhabditina</taxon>
        <taxon>Rhabditomorpha</taxon>
        <taxon>Rhabditoidea</taxon>
        <taxon>Rhabditidae</taxon>
        <taxon>Peloderinae</taxon>
        <taxon>Caenorhabditis</taxon>
    </lineage>
</organism>
<keyword evidence="2" id="KW-1185">Reference proteome</keyword>